<dbReference type="PANTHER" id="PTHR34236">
    <property type="entry name" value="DIMETHYL SULFOXIDE REDUCTASE TRANSCRIPTIONAL ACTIVATOR"/>
    <property type="match status" value="1"/>
</dbReference>
<dbReference type="EMBL" id="AOMD01000018">
    <property type="protein sequence ID" value="EMA45283.1"/>
    <property type="molecule type" value="Genomic_DNA"/>
</dbReference>
<dbReference type="Proteomes" id="UP000011669">
    <property type="component" value="Unassembled WGS sequence"/>
</dbReference>
<sequence length="212" mass="22875">MIDECLVVEFKVQNDDCPLADATRAAGVTVDARPPQLRADGYALLRFTAPDSEAFVASLDADDRIRYLHVSSVDGRRNGRCLSKHLCVVHDLVSAGFMVESLQYRDGSATLTGAVVGQEVLRGVLDTAGETVGVTLERTYPLGAEDESTVVQQWDLTPRQEEALRTAVGMDYFAVPRGATAAEVAAEIGISKSAFLERLHRGESALFGQVFA</sequence>
<organism evidence="4 5">
    <name type="scientific">Halococcus saccharolyticus DSM 5350</name>
    <dbReference type="NCBI Taxonomy" id="1227455"/>
    <lineage>
        <taxon>Archaea</taxon>
        <taxon>Methanobacteriati</taxon>
        <taxon>Methanobacteriota</taxon>
        <taxon>Stenosarchaea group</taxon>
        <taxon>Halobacteria</taxon>
        <taxon>Halobacteriales</taxon>
        <taxon>Halococcaceae</taxon>
        <taxon>Halococcus</taxon>
    </lineage>
</organism>
<keyword evidence="2" id="KW-0804">Transcription</keyword>
<dbReference type="RefSeq" id="WP_006077187.1">
    <property type="nucleotide sequence ID" value="NZ_AOMD01000018.1"/>
</dbReference>
<evidence type="ECO:0000256" key="2">
    <source>
        <dbReference type="ARBA" id="ARBA00023163"/>
    </source>
</evidence>
<dbReference type="PANTHER" id="PTHR34236:SF1">
    <property type="entry name" value="DIMETHYL SULFOXIDE REDUCTASE TRANSCRIPTIONAL ACTIVATOR"/>
    <property type="match status" value="1"/>
</dbReference>
<accession>M0MIU9</accession>
<gene>
    <name evidence="4" type="ORF">C449_06650</name>
</gene>
<dbReference type="STRING" id="1227455.C449_06650"/>
<comment type="caution">
    <text evidence="4">The sequence shown here is derived from an EMBL/GenBank/DDBJ whole genome shotgun (WGS) entry which is preliminary data.</text>
</comment>
<dbReference type="OrthoDB" id="159222at2157"/>
<dbReference type="AlphaFoldDB" id="M0MIU9"/>
<evidence type="ECO:0000313" key="5">
    <source>
        <dbReference type="Proteomes" id="UP000011669"/>
    </source>
</evidence>
<protein>
    <submittedName>
        <fullName evidence="4">Bacterio-opsin activator HTH domain-containing protein</fullName>
    </submittedName>
</protein>
<name>M0MIU9_9EURY</name>
<feature type="domain" description="HTH bat-type" evidence="3">
    <location>
        <begin position="156"/>
        <end position="207"/>
    </location>
</feature>
<keyword evidence="1" id="KW-0805">Transcription regulation</keyword>
<evidence type="ECO:0000313" key="4">
    <source>
        <dbReference type="EMBL" id="EMA45283.1"/>
    </source>
</evidence>
<proteinExistence type="predicted"/>
<evidence type="ECO:0000259" key="3">
    <source>
        <dbReference type="Pfam" id="PF04967"/>
    </source>
</evidence>
<dbReference type="InterPro" id="IPR007050">
    <property type="entry name" value="HTH_bacterioopsin"/>
</dbReference>
<keyword evidence="5" id="KW-1185">Reference proteome</keyword>
<reference evidence="4 5" key="1">
    <citation type="journal article" date="2014" name="PLoS Genet.">
        <title>Phylogenetically driven sequencing of extremely halophilic archaea reveals strategies for static and dynamic osmo-response.</title>
        <authorList>
            <person name="Becker E.A."/>
            <person name="Seitzer P.M."/>
            <person name="Tritt A."/>
            <person name="Larsen D."/>
            <person name="Krusor M."/>
            <person name="Yao A.I."/>
            <person name="Wu D."/>
            <person name="Madern D."/>
            <person name="Eisen J.A."/>
            <person name="Darling A.E."/>
            <person name="Facciotti M.T."/>
        </authorList>
    </citation>
    <scope>NUCLEOTIDE SEQUENCE [LARGE SCALE GENOMIC DNA]</scope>
    <source>
        <strain evidence="4 5">DSM 5350</strain>
    </source>
</reference>
<dbReference type="InParanoid" id="M0MIU9"/>
<evidence type="ECO:0000256" key="1">
    <source>
        <dbReference type="ARBA" id="ARBA00023015"/>
    </source>
</evidence>
<dbReference type="Pfam" id="PF04967">
    <property type="entry name" value="HTH_10"/>
    <property type="match status" value="1"/>
</dbReference>
<dbReference type="PATRIC" id="fig|1227455.4.peg.1352"/>